<dbReference type="Proteomes" id="UP001589734">
    <property type="component" value="Unassembled WGS sequence"/>
</dbReference>
<keyword evidence="2 3" id="KW-0040">ANK repeat</keyword>
<dbReference type="PROSITE" id="PS50088">
    <property type="entry name" value="ANK_REPEAT"/>
    <property type="match status" value="1"/>
</dbReference>
<evidence type="ECO:0000256" key="1">
    <source>
        <dbReference type="ARBA" id="ARBA00022737"/>
    </source>
</evidence>
<gene>
    <name evidence="4" type="ORF">ACFFLS_08935</name>
</gene>
<proteinExistence type="predicted"/>
<evidence type="ECO:0000313" key="4">
    <source>
        <dbReference type="EMBL" id="MFC0077165.1"/>
    </source>
</evidence>
<dbReference type="EMBL" id="JBHLYW010000007">
    <property type="protein sequence ID" value="MFC0077165.1"/>
    <property type="molecule type" value="Genomic_DNA"/>
</dbReference>
<evidence type="ECO:0000313" key="5">
    <source>
        <dbReference type="Proteomes" id="UP001589734"/>
    </source>
</evidence>
<dbReference type="SMART" id="SM00248">
    <property type="entry name" value="ANK"/>
    <property type="match status" value="2"/>
</dbReference>
<evidence type="ECO:0000256" key="3">
    <source>
        <dbReference type="PROSITE-ProRule" id="PRU00023"/>
    </source>
</evidence>
<dbReference type="PANTHER" id="PTHR24193:SF121">
    <property type="entry name" value="ADA2A-CONTAINING COMPLEX COMPONENT 3, ISOFORM D"/>
    <property type="match status" value="1"/>
</dbReference>
<keyword evidence="5" id="KW-1185">Reference proteome</keyword>
<feature type="repeat" description="ANK" evidence="3">
    <location>
        <begin position="39"/>
        <end position="71"/>
    </location>
</feature>
<comment type="caution">
    <text evidence="4">The sequence shown here is derived from an EMBL/GenBank/DDBJ whole genome shotgun (WGS) entry which is preliminary data.</text>
</comment>
<protein>
    <submittedName>
        <fullName evidence="4">Ankyrin repeat domain-containing protein</fullName>
    </submittedName>
</protein>
<name>A0ABV6BNY3_9FLAO</name>
<dbReference type="InterPro" id="IPR002110">
    <property type="entry name" value="Ankyrin_rpt"/>
</dbReference>
<dbReference type="PROSITE" id="PS50297">
    <property type="entry name" value="ANK_REP_REGION"/>
    <property type="match status" value="1"/>
</dbReference>
<organism evidence="4 5">
    <name type="scientific">Flavobacterium procerum</name>
    <dbReference type="NCBI Taxonomy" id="1455569"/>
    <lineage>
        <taxon>Bacteria</taxon>
        <taxon>Pseudomonadati</taxon>
        <taxon>Bacteroidota</taxon>
        <taxon>Flavobacteriia</taxon>
        <taxon>Flavobacteriales</taxon>
        <taxon>Flavobacteriaceae</taxon>
        <taxon>Flavobacterium</taxon>
    </lineage>
</organism>
<accession>A0ABV6BNY3</accession>
<dbReference type="Pfam" id="PF12796">
    <property type="entry name" value="Ank_2"/>
    <property type="match status" value="1"/>
</dbReference>
<dbReference type="SUPFAM" id="SSF48403">
    <property type="entry name" value="Ankyrin repeat"/>
    <property type="match status" value="1"/>
</dbReference>
<keyword evidence="1" id="KW-0677">Repeat</keyword>
<dbReference type="Gene3D" id="1.25.40.20">
    <property type="entry name" value="Ankyrin repeat-containing domain"/>
    <property type="match status" value="1"/>
</dbReference>
<evidence type="ECO:0000256" key="2">
    <source>
        <dbReference type="ARBA" id="ARBA00023043"/>
    </source>
</evidence>
<reference evidence="4 5" key="1">
    <citation type="submission" date="2024-09" db="EMBL/GenBank/DDBJ databases">
        <authorList>
            <person name="Sun Q."/>
            <person name="Mori K."/>
        </authorList>
    </citation>
    <scope>NUCLEOTIDE SEQUENCE [LARGE SCALE GENOMIC DNA]</scope>
    <source>
        <strain evidence="4 5">CGMCC 1.12926</strain>
    </source>
</reference>
<dbReference type="PANTHER" id="PTHR24193">
    <property type="entry name" value="ANKYRIN REPEAT PROTEIN"/>
    <property type="match status" value="1"/>
</dbReference>
<dbReference type="InterPro" id="IPR036770">
    <property type="entry name" value="Ankyrin_rpt-contain_sf"/>
</dbReference>
<dbReference type="InterPro" id="IPR050663">
    <property type="entry name" value="Ankyrin-SOCS_Box"/>
</dbReference>
<sequence>MKALFTAIRERDTEKITELITKKPDLVNCIAKQPPKKDDGQSPLQIAFKTNNFWAVKYFLENGADVNFIDAISVNEWKMPVLHDAIMAIVALARFEFSVDPWDEEKKHLYELKGVKEHFDKAFFLLKIMVDKGADVNSIDSYGNSALMRVCTDIKNPWTNNERPLAKETIEDLKQIFDLLISSGADIYRPTSTRKAITETNIKLLEQIGIKI</sequence>
<dbReference type="RefSeq" id="WP_379686237.1">
    <property type="nucleotide sequence ID" value="NZ_JBHLYW010000007.1"/>
</dbReference>